<name>A0A2P2PS79_RHIMU</name>
<reference evidence="1" key="1">
    <citation type="submission" date="2018-02" db="EMBL/GenBank/DDBJ databases">
        <title>Rhizophora mucronata_Transcriptome.</title>
        <authorList>
            <person name="Meera S.P."/>
            <person name="Sreeshan A."/>
            <person name="Augustine A."/>
        </authorList>
    </citation>
    <scope>NUCLEOTIDE SEQUENCE</scope>
    <source>
        <tissue evidence="1">Leaf</tissue>
    </source>
</reference>
<accession>A0A2P2PS79</accession>
<sequence length="22" mass="2500">MIAQETNTTNYNKMAGIMRLQA</sequence>
<dbReference type="AlphaFoldDB" id="A0A2P2PS79"/>
<dbReference type="EMBL" id="GGEC01077122">
    <property type="protein sequence ID" value="MBX57606.1"/>
    <property type="molecule type" value="Transcribed_RNA"/>
</dbReference>
<proteinExistence type="predicted"/>
<organism evidence="1">
    <name type="scientific">Rhizophora mucronata</name>
    <name type="common">Asiatic mangrove</name>
    <dbReference type="NCBI Taxonomy" id="61149"/>
    <lineage>
        <taxon>Eukaryota</taxon>
        <taxon>Viridiplantae</taxon>
        <taxon>Streptophyta</taxon>
        <taxon>Embryophyta</taxon>
        <taxon>Tracheophyta</taxon>
        <taxon>Spermatophyta</taxon>
        <taxon>Magnoliopsida</taxon>
        <taxon>eudicotyledons</taxon>
        <taxon>Gunneridae</taxon>
        <taxon>Pentapetalae</taxon>
        <taxon>rosids</taxon>
        <taxon>fabids</taxon>
        <taxon>Malpighiales</taxon>
        <taxon>Rhizophoraceae</taxon>
        <taxon>Rhizophora</taxon>
    </lineage>
</organism>
<protein>
    <submittedName>
        <fullName evidence="1">Uncharacterized protein</fullName>
    </submittedName>
</protein>
<evidence type="ECO:0000313" key="1">
    <source>
        <dbReference type="EMBL" id="MBX57606.1"/>
    </source>
</evidence>